<reference evidence="1 2" key="1">
    <citation type="submission" date="2020-10" db="EMBL/GenBank/DDBJ databases">
        <title>Sequencing the genomes of 1000 actinobacteria strains.</title>
        <authorList>
            <person name="Klenk H.-P."/>
        </authorList>
    </citation>
    <scope>NUCLEOTIDE SEQUENCE [LARGE SCALE GENOMIC DNA]</scope>
    <source>
        <strain evidence="1 2">DSM 44653</strain>
    </source>
</reference>
<evidence type="ECO:0000313" key="1">
    <source>
        <dbReference type="EMBL" id="MBE1498481.1"/>
    </source>
</evidence>
<keyword evidence="2" id="KW-1185">Reference proteome</keyword>
<gene>
    <name evidence="1" type="ORF">H4696_005581</name>
</gene>
<sequence>MPGPQQVADVVRHFDALHARALATATAATCTG</sequence>
<dbReference type="EMBL" id="JADBEG010000001">
    <property type="protein sequence ID" value="MBE1498481.1"/>
    <property type="molecule type" value="Genomic_DNA"/>
</dbReference>
<comment type="caution">
    <text evidence="1">The sequence shown here is derived from an EMBL/GenBank/DDBJ whole genome shotgun (WGS) entry which is preliminary data.</text>
</comment>
<proteinExistence type="predicted"/>
<organism evidence="1 2">
    <name type="scientific">Amycolatopsis lexingtonensis</name>
    <dbReference type="NCBI Taxonomy" id="218822"/>
    <lineage>
        <taxon>Bacteria</taxon>
        <taxon>Bacillati</taxon>
        <taxon>Actinomycetota</taxon>
        <taxon>Actinomycetes</taxon>
        <taxon>Pseudonocardiales</taxon>
        <taxon>Pseudonocardiaceae</taxon>
        <taxon>Amycolatopsis</taxon>
    </lineage>
</organism>
<name>A0ABR9I5M2_9PSEU</name>
<dbReference type="Proteomes" id="UP000631670">
    <property type="component" value="Unassembled WGS sequence"/>
</dbReference>
<accession>A0ABR9I5M2</accession>
<evidence type="ECO:0000313" key="2">
    <source>
        <dbReference type="Proteomes" id="UP000631670"/>
    </source>
</evidence>
<protein>
    <submittedName>
        <fullName evidence="1">Uncharacterized protein</fullName>
    </submittedName>
</protein>